<organism evidence="2 3">
    <name type="scientific">Polymorphospora rubra</name>
    <dbReference type="NCBI Taxonomy" id="338584"/>
    <lineage>
        <taxon>Bacteria</taxon>
        <taxon>Bacillati</taxon>
        <taxon>Actinomycetota</taxon>
        <taxon>Actinomycetes</taxon>
        <taxon>Micromonosporales</taxon>
        <taxon>Micromonosporaceae</taxon>
        <taxon>Polymorphospora</taxon>
    </lineage>
</organism>
<proteinExistence type="predicted"/>
<evidence type="ECO:0000313" key="2">
    <source>
        <dbReference type="EMBL" id="BCJ67415.1"/>
    </source>
</evidence>
<dbReference type="KEGG" id="pry:Prubr_44360"/>
<name>A0A810N7N6_9ACTN</name>
<reference evidence="2" key="1">
    <citation type="submission" date="2020-08" db="EMBL/GenBank/DDBJ databases">
        <title>Whole genome shotgun sequence of Polymorphospora rubra NBRC 101157.</title>
        <authorList>
            <person name="Komaki H."/>
            <person name="Tamura T."/>
        </authorList>
    </citation>
    <scope>NUCLEOTIDE SEQUENCE</scope>
    <source>
        <strain evidence="2">NBRC 101157</strain>
    </source>
</reference>
<dbReference type="EMBL" id="AP023359">
    <property type="protein sequence ID" value="BCJ67415.1"/>
    <property type="molecule type" value="Genomic_DNA"/>
</dbReference>
<accession>A0A810N7N6</accession>
<gene>
    <name evidence="2" type="ORF">Prubr_44360</name>
</gene>
<sequence>MKTGFVRTRNPSARAPTAARTIVLTCEKTATLRSGTVPAESCYPTTPRAAPLQLPPTLSGRPARSGGLSREACTAT</sequence>
<feature type="region of interest" description="Disordered" evidence="1">
    <location>
        <begin position="37"/>
        <end position="76"/>
    </location>
</feature>
<evidence type="ECO:0000256" key="1">
    <source>
        <dbReference type="SAM" id="MobiDB-lite"/>
    </source>
</evidence>
<dbReference type="AlphaFoldDB" id="A0A810N7N6"/>
<evidence type="ECO:0000313" key="3">
    <source>
        <dbReference type="Proteomes" id="UP000680866"/>
    </source>
</evidence>
<keyword evidence="3" id="KW-1185">Reference proteome</keyword>
<dbReference type="Proteomes" id="UP000680866">
    <property type="component" value="Chromosome"/>
</dbReference>
<protein>
    <submittedName>
        <fullName evidence="2">Uncharacterized protein</fullName>
    </submittedName>
</protein>